<feature type="signal peptide" evidence="2">
    <location>
        <begin position="1"/>
        <end position="21"/>
    </location>
</feature>
<evidence type="ECO:0000313" key="3">
    <source>
        <dbReference type="Proteomes" id="UP000694843"/>
    </source>
</evidence>
<evidence type="ECO:0000256" key="1">
    <source>
        <dbReference type="SAM" id="Phobius"/>
    </source>
</evidence>
<name>A0A8B7PKV4_HYAAZ</name>
<dbReference type="RefSeq" id="XP_018026006.1">
    <property type="nucleotide sequence ID" value="XM_018170517.2"/>
</dbReference>
<evidence type="ECO:0000313" key="4">
    <source>
        <dbReference type="RefSeq" id="XP_018026006.1"/>
    </source>
</evidence>
<sequence>MHSKLTLLLVVIATTLTLASGATVERLMTFYNESNLDVCVVAVSSMTTPTTASPTSLPAPVMGGVTGQDDRKTLLSAPNSEMIIGTEPDNSSTEEAIFGSKDNDASSYEYQVVVLYYAKPKGGEPILFFAGEAKITHEFLQQGYHTLGFQRTIFNNTLWLDVWWDGRQISYETNRNRPMSSILYEPDRVEVQGPAGFMVLERSVCDEALEAVALTSDGVPYQVAIVASCLMAVLMSLSVVSLLLARRYCRSDSLDMAGQHAAPRRVQGNVAGIFLSDSDNSIYGNNSGYQPIDSA</sequence>
<keyword evidence="2" id="KW-0732">Signal</keyword>
<keyword evidence="1" id="KW-0472">Membrane</keyword>
<keyword evidence="3" id="KW-1185">Reference proteome</keyword>
<organism evidence="3 4">
    <name type="scientific">Hyalella azteca</name>
    <name type="common">Amphipod</name>
    <dbReference type="NCBI Taxonomy" id="294128"/>
    <lineage>
        <taxon>Eukaryota</taxon>
        <taxon>Metazoa</taxon>
        <taxon>Ecdysozoa</taxon>
        <taxon>Arthropoda</taxon>
        <taxon>Crustacea</taxon>
        <taxon>Multicrustacea</taxon>
        <taxon>Malacostraca</taxon>
        <taxon>Eumalacostraca</taxon>
        <taxon>Peracarida</taxon>
        <taxon>Amphipoda</taxon>
        <taxon>Senticaudata</taxon>
        <taxon>Talitrida</taxon>
        <taxon>Talitroidea</taxon>
        <taxon>Hyalellidae</taxon>
        <taxon>Hyalella</taxon>
    </lineage>
</organism>
<gene>
    <name evidence="4" type="primary">LOC108681482</name>
</gene>
<protein>
    <submittedName>
        <fullName evidence="4">Uncharacterized protein LOC108681482</fullName>
    </submittedName>
</protein>
<dbReference type="AlphaFoldDB" id="A0A8B7PKV4"/>
<reference evidence="4" key="1">
    <citation type="submission" date="2025-08" db="UniProtKB">
        <authorList>
            <consortium name="RefSeq"/>
        </authorList>
    </citation>
    <scope>IDENTIFICATION</scope>
    <source>
        <tissue evidence="4">Whole organism</tissue>
    </source>
</reference>
<proteinExistence type="predicted"/>
<accession>A0A8B7PKV4</accession>
<keyword evidence="1" id="KW-1133">Transmembrane helix</keyword>
<feature type="transmembrane region" description="Helical" evidence="1">
    <location>
        <begin position="223"/>
        <end position="245"/>
    </location>
</feature>
<dbReference type="KEGG" id="hazt:108681482"/>
<dbReference type="Proteomes" id="UP000694843">
    <property type="component" value="Unplaced"/>
</dbReference>
<dbReference type="GeneID" id="108681482"/>
<evidence type="ECO:0000256" key="2">
    <source>
        <dbReference type="SAM" id="SignalP"/>
    </source>
</evidence>
<keyword evidence="1" id="KW-0812">Transmembrane</keyword>
<feature type="chain" id="PRO_5034065447" evidence="2">
    <location>
        <begin position="22"/>
        <end position="295"/>
    </location>
</feature>